<reference evidence="1" key="1">
    <citation type="journal article" date="2014" name="Front. Microbiol.">
        <title>High frequency of phylogenetically diverse reductive dehalogenase-homologous genes in deep subseafloor sedimentary metagenomes.</title>
        <authorList>
            <person name="Kawai M."/>
            <person name="Futagami T."/>
            <person name="Toyoda A."/>
            <person name="Takaki Y."/>
            <person name="Nishi S."/>
            <person name="Hori S."/>
            <person name="Arai W."/>
            <person name="Tsubouchi T."/>
            <person name="Morono Y."/>
            <person name="Uchiyama I."/>
            <person name="Ito T."/>
            <person name="Fujiyama A."/>
            <person name="Inagaki F."/>
            <person name="Takami H."/>
        </authorList>
    </citation>
    <scope>NUCLEOTIDE SEQUENCE</scope>
    <source>
        <strain evidence="1">Expedition CK06-06</strain>
    </source>
</reference>
<dbReference type="EMBL" id="BARU01029277">
    <property type="protein sequence ID" value="GAH65063.1"/>
    <property type="molecule type" value="Genomic_DNA"/>
</dbReference>
<dbReference type="AlphaFoldDB" id="X1J5P2"/>
<comment type="caution">
    <text evidence="1">The sequence shown here is derived from an EMBL/GenBank/DDBJ whole genome shotgun (WGS) entry which is preliminary data.</text>
</comment>
<organism evidence="1">
    <name type="scientific">marine sediment metagenome</name>
    <dbReference type="NCBI Taxonomy" id="412755"/>
    <lineage>
        <taxon>unclassified sequences</taxon>
        <taxon>metagenomes</taxon>
        <taxon>ecological metagenomes</taxon>
    </lineage>
</organism>
<name>X1J5P2_9ZZZZ</name>
<evidence type="ECO:0000313" key="1">
    <source>
        <dbReference type="EMBL" id="GAH65063.1"/>
    </source>
</evidence>
<gene>
    <name evidence="1" type="ORF">S03H2_46603</name>
</gene>
<proteinExistence type="predicted"/>
<protein>
    <submittedName>
        <fullName evidence="1">Uncharacterized protein</fullName>
    </submittedName>
</protein>
<feature type="non-terminal residue" evidence="1">
    <location>
        <position position="1"/>
    </location>
</feature>
<sequence length="40" mass="4083">DKNVAEITEAVGGNVGVAVAKGVSPGRKVPTEVRIRAYSS</sequence>
<accession>X1J5P2</accession>